<reference evidence="1 2" key="1">
    <citation type="submission" date="2024-06" db="EMBL/GenBank/DDBJ databases">
        <authorList>
            <person name="Kim D.-U."/>
        </authorList>
    </citation>
    <scope>NUCLEOTIDE SEQUENCE [LARGE SCALE GENOMIC DNA]</scope>
    <source>
        <strain evidence="1 2">KACC15460</strain>
    </source>
</reference>
<organism evidence="1 2">
    <name type="scientific">Mesorhizobium shangrilense</name>
    <dbReference type="NCBI Taxonomy" id="460060"/>
    <lineage>
        <taxon>Bacteria</taxon>
        <taxon>Pseudomonadati</taxon>
        <taxon>Pseudomonadota</taxon>
        <taxon>Alphaproteobacteria</taxon>
        <taxon>Hyphomicrobiales</taxon>
        <taxon>Phyllobacteriaceae</taxon>
        <taxon>Mesorhizobium</taxon>
    </lineage>
</organism>
<evidence type="ECO:0000313" key="1">
    <source>
        <dbReference type="EMBL" id="MET2825733.1"/>
    </source>
</evidence>
<proteinExistence type="predicted"/>
<protein>
    <submittedName>
        <fullName evidence="1">Uncharacterized protein</fullName>
    </submittedName>
</protein>
<dbReference type="RefSeq" id="WP_354457817.1">
    <property type="nucleotide sequence ID" value="NZ_JBEWSZ010000001.1"/>
</dbReference>
<gene>
    <name evidence="1" type="ORF">ABVQ20_01950</name>
</gene>
<evidence type="ECO:0000313" key="2">
    <source>
        <dbReference type="Proteomes" id="UP001548832"/>
    </source>
</evidence>
<sequence>MLDMSCTGPAQAGAFQRRQLLVKMDDNKVGSFPHFQTLQRCGANGETMAQPKPDCEPDARLYRSELSADNSADSYQEMQFTGEVEGTVELTEY</sequence>
<accession>A0ABV2D8E1</accession>
<name>A0ABV2D8E1_9HYPH</name>
<keyword evidence="2" id="KW-1185">Reference proteome</keyword>
<dbReference type="EMBL" id="JBEWSZ010000001">
    <property type="protein sequence ID" value="MET2825733.1"/>
    <property type="molecule type" value="Genomic_DNA"/>
</dbReference>
<dbReference type="Proteomes" id="UP001548832">
    <property type="component" value="Unassembled WGS sequence"/>
</dbReference>
<comment type="caution">
    <text evidence="1">The sequence shown here is derived from an EMBL/GenBank/DDBJ whole genome shotgun (WGS) entry which is preliminary data.</text>
</comment>